<dbReference type="RefSeq" id="WP_141400036.1">
    <property type="nucleotide sequence ID" value="NZ_OAOQ01000001.1"/>
</dbReference>
<evidence type="ECO:0000313" key="1">
    <source>
        <dbReference type="EMBL" id="SNX67794.1"/>
    </source>
</evidence>
<dbReference type="AlphaFoldDB" id="A0A285CJM2"/>
<organism evidence="1 2">
    <name type="scientific">Cereibacter ovatus</name>
    <dbReference type="NCBI Taxonomy" id="439529"/>
    <lineage>
        <taxon>Bacteria</taxon>
        <taxon>Pseudomonadati</taxon>
        <taxon>Pseudomonadota</taxon>
        <taxon>Alphaproteobacteria</taxon>
        <taxon>Rhodobacterales</taxon>
        <taxon>Paracoccaceae</taxon>
        <taxon>Cereibacter</taxon>
    </lineage>
</organism>
<accession>A0A285CJM2</accession>
<proteinExistence type="predicted"/>
<dbReference type="EMBL" id="OAOQ01000001">
    <property type="protein sequence ID" value="SNX67794.1"/>
    <property type="molecule type" value="Genomic_DNA"/>
</dbReference>
<keyword evidence="2" id="KW-1185">Reference proteome</keyword>
<sequence length="61" mass="6645">MSDSTARLLDETFAQDLDRIAVETVFCDERGSESRRRLRPLSALLAPIAAARRPAAASVSI</sequence>
<dbReference type="Proteomes" id="UP000219467">
    <property type="component" value="Unassembled WGS sequence"/>
</dbReference>
<gene>
    <name evidence="1" type="ORF">SAMN05878503_101432</name>
</gene>
<name>A0A285CJM2_9RHOB</name>
<protein>
    <submittedName>
        <fullName evidence="1">Uncharacterized protein</fullName>
    </submittedName>
</protein>
<reference evidence="2" key="1">
    <citation type="submission" date="2017-08" db="EMBL/GenBank/DDBJ databases">
        <authorList>
            <person name="Varghese N."/>
            <person name="Submissions S."/>
        </authorList>
    </citation>
    <scope>NUCLEOTIDE SEQUENCE [LARGE SCALE GENOMIC DNA]</scope>
    <source>
        <strain evidence="2">JA234</strain>
    </source>
</reference>
<evidence type="ECO:0000313" key="2">
    <source>
        <dbReference type="Proteomes" id="UP000219467"/>
    </source>
</evidence>